<gene>
    <name evidence="1" type="ORF">EKG38_10690</name>
</gene>
<evidence type="ECO:0000313" key="2">
    <source>
        <dbReference type="Proteomes" id="UP000267448"/>
    </source>
</evidence>
<dbReference type="Proteomes" id="UP000267448">
    <property type="component" value="Unassembled WGS sequence"/>
</dbReference>
<keyword evidence="2" id="KW-1185">Reference proteome</keyword>
<proteinExistence type="predicted"/>
<accession>A0A431WTZ9</accession>
<dbReference type="EMBL" id="RXNU01000005">
    <property type="protein sequence ID" value="RTR38639.1"/>
    <property type="molecule type" value="Genomic_DNA"/>
</dbReference>
<dbReference type="AlphaFoldDB" id="A0A431WTZ9"/>
<dbReference type="RefSeq" id="WP_126520255.1">
    <property type="nucleotide sequence ID" value="NZ_RXNU01000005.1"/>
</dbReference>
<protein>
    <submittedName>
        <fullName evidence="1">Uncharacterized protein</fullName>
    </submittedName>
</protein>
<sequence length="196" mass="22104">MGLQRKSFIGLGAYHCTSESEVINNVYSSAMLQIECLNSKDIKGDHLCIVGLYEYSHSDYNSALCVNASQPMGYEFLNLFDIKDIYTSRDMQHSLFSDLTRTTSRVGEFCPTGFQIAQRRYLGAITPEKVFSIDEKTVAEICFGNYWLLPLACSFLKCMTEEADQLDNTIETALDKLCQKATALIPEINDIWTEGQ</sequence>
<comment type="caution">
    <text evidence="1">The sequence shown here is derived from an EMBL/GenBank/DDBJ whole genome shotgun (WGS) entry which is preliminary data.</text>
</comment>
<reference evidence="1 2" key="1">
    <citation type="submission" date="2018-12" db="EMBL/GenBank/DDBJ databases">
        <authorList>
            <person name="Yu L."/>
        </authorList>
    </citation>
    <scope>NUCLEOTIDE SEQUENCE [LARGE SCALE GENOMIC DNA]</scope>
    <source>
        <strain evidence="1 2">HAW-EB2</strain>
    </source>
</reference>
<name>A0A431WTZ9_9GAMM</name>
<evidence type="ECO:0000313" key="1">
    <source>
        <dbReference type="EMBL" id="RTR38639.1"/>
    </source>
</evidence>
<organism evidence="1 2">
    <name type="scientific">Shewanella canadensis</name>
    <dbReference type="NCBI Taxonomy" id="271096"/>
    <lineage>
        <taxon>Bacteria</taxon>
        <taxon>Pseudomonadati</taxon>
        <taxon>Pseudomonadota</taxon>
        <taxon>Gammaproteobacteria</taxon>
        <taxon>Alteromonadales</taxon>
        <taxon>Shewanellaceae</taxon>
        <taxon>Shewanella</taxon>
    </lineage>
</organism>